<reference evidence="1 2" key="1">
    <citation type="journal article" date="1998" name="Science">
        <title>Genome sequence of the nematode C. elegans: a platform for investigating biology.</title>
        <authorList>
            <consortium name="The C. elegans sequencing consortium"/>
            <person name="Sulson J.E."/>
            <person name="Waterston R."/>
        </authorList>
    </citation>
    <scope>NUCLEOTIDE SEQUENCE [LARGE SCALE GENOMIC DNA]</scope>
    <source>
        <strain evidence="1 2">Bristol N2</strain>
    </source>
</reference>
<protein>
    <submittedName>
        <fullName evidence="1">Uncharacterized protein</fullName>
    </submittedName>
</protein>
<dbReference type="AlphaFoldDB" id="D3KFT4"/>
<dbReference type="Proteomes" id="UP000001940">
    <property type="component" value="Chromosome IV"/>
</dbReference>
<dbReference type="WormBase" id="F44D12.16">
    <property type="protein sequence ID" value="CE44476"/>
    <property type="gene ID" value="WBGene00194914"/>
</dbReference>
<dbReference type="Bgee" id="WBGene00194914">
    <property type="expression patterns" value="Expressed in pharyngeal muscle cell (C elegans) and 1 other cell type or tissue"/>
</dbReference>
<keyword evidence="2" id="KW-1185">Reference proteome</keyword>
<evidence type="ECO:0000313" key="3">
    <source>
        <dbReference type="WormBase" id="F44D12.16"/>
    </source>
</evidence>
<organism evidence="1 2">
    <name type="scientific">Caenorhabditis elegans</name>
    <dbReference type="NCBI Taxonomy" id="6239"/>
    <lineage>
        <taxon>Eukaryota</taxon>
        <taxon>Metazoa</taxon>
        <taxon>Ecdysozoa</taxon>
        <taxon>Nematoda</taxon>
        <taxon>Chromadorea</taxon>
        <taxon>Rhabditida</taxon>
        <taxon>Rhabditina</taxon>
        <taxon>Rhabditomorpha</taxon>
        <taxon>Rhabditoidea</taxon>
        <taxon>Rhabditidae</taxon>
        <taxon>Peloderinae</taxon>
        <taxon>Caenorhabditis</taxon>
    </lineage>
</organism>
<name>D3KFT4_CAEEL</name>
<dbReference type="AGR" id="WB:WBGene00194914"/>
<accession>D3KFT4</accession>
<sequence>MPITADQPITRILTPAHV</sequence>
<proteinExistence type="predicted"/>
<evidence type="ECO:0000313" key="1">
    <source>
        <dbReference type="EMBL" id="CBJ25074.1"/>
    </source>
</evidence>
<evidence type="ECO:0000313" key="2">
    <source>
        <dbReference type="Proteomes" id="UP000001940"/>
    </source>
</evidence>
<gene>
    <name evidence="1" type="ORF">CELE_F44D12.16</name>
    <name evidence="1 3" type="ORF">F44D12.16</name>
</gene>
<dbReference type="EMBL" id="BX284604">
    <property type="protein sequence ID" value="CBJ25074.1"/>
    <property type="molecule type" value="Genomic_DNA"/>
</dbReference>
<dbReference type="InParanoid" id="D3KFT4"/>